<dbReference type="InterPro" id="IPR046342">
    <property type="entry name" value="CBS_dom_sf"/>
</dbReference>
<gene>
    <name evidence="4" type="ORF">JETT_3094</name>
</gene>
<accession>A0A533QD97</accession>
<dbReference type="InterPro" id="IPR051257">
    <property type="entry name" value="Diverse_CBS-Domain"/>
</dbReference>
<evidence type="ECO:0000259" key="3">
    <source>
        <dbReference type="PROSITE" id="PS51371"/>
    </source>
</evidence>
<evidence type="ECO:0000313" key="5">
    <source>
        <dbReference type="Proteomes" id="UP000319783"/>
    </source>
</evidence>
<sequence length="139" mass="15847">MKQLDLISHVMTTNLKTVQIHQKLSEVRRIFIENQLHHIPVVHDRKLVGLISTTDMLKLNLATSGTNSWSIDTMLDQQFTIEQVMQRNLVTIDIHSTVRKAAHLLSDGVFHSLPVVDRDNNLVGIITSTDLIRYLARLC</sequence>
<dbReference type="EMBL" id="SULG01000089">
    <property type="protein sequence ID" value="TLD40631.1"/>
    <property type="molecule type" value="Genomic_DNA"/>
</dbReference>
<dbReference type="Pfam" id="PF00571">
    <property type="entry name" value="CBS"/>
    <property type="match status" value="2"/>
</dbReference>
<name>A0A533QD97_9BACT</name>
<dbReference type="SUPFAM" id="SSF54631">
    <property type="entry name" value="CBS-domain pair"/>
    <property type="match status" value="1"/>
</dbReference>
<feature type="domain" description="CBS" evidence="3">
    <location>
        <begin position="85"/>
        <end position="139"/>
    </location>
</feature>
<dbReference type="PANTHER" id="PTHR43080">
    <property type="entry name" value="CBS DOMAIN-CONTAINING PROTEIN CBSX3, MITOCHONDRIAL"/>
    <property type="match status" value="1"/>
</dbReference>
<evidence type="ECO:0000256" key="2">
    <source>
        <dbReference type="PROSITE-ProRule" id="PRU00703"/>
    </source>
</evidence>
<dbReference type="AlphaFoldDB" id="A0A533QD97"/>
<comment type="caution">
    <text evidence="4">The sequence shown here is derived from an EMBL/GenBank/DDBJ whole genome shotgun (WGS) entry which is preliminary data.</text>
</comment>
<dbReference type="PANTHER" id="PTHR43080:SF29">
    <property type="entry name" value="OS02G0818000 PROTEIN"/>
    <property type="match status" value="1"/>
</dbReference>
<organism evidence="4 5">
    <name type="scientific">Candidatus Jettenia ecosi</name>
    <dbReference type="NCBI Taxonomy" id="2494326"/>
    <lineage>
        <taxon>Bacteria</taxon>
        <taxon>Pseudomonadati</taxon>
        <taxon>Planctomycetota</taxon>
        <taxon>Candidatus Brocadiia</taxon>
        <taxon>Candidatus Brocadiales</taxon>
        <taxon>Candidatus Brocadiaceae</taxon>
        <taxon>Candidatus Jettenia</taxon>
    </lineage>
</organism>
<dbReference type="Proteomes" id="UP000319783">
    <property type="component" value="Unassembled WGS sequence"/>
</dbReference>
<proteinExistence type="predicted"/>
<evidence type="ECO:0000256" key="1">
    <source>
        <dbReference type="ARBA" id="ARBA00023122"/>
    </source>
</evidence>
<reference evidence="4 5" key="1">
    <citation type="submission" date="2019-04" db="EMBL/GenBank/DDBJ databases">
        <title>Genome of a novel bacterium Candidatus Jettenia ecosi reconstructed from metagenome of an anammox bioreactor.</title>
        <authorList>
            <person name="Mardanov A.V."/>
            <person name="Beletsky A.V."/>
            <person name="Ravin N.V."/>
            <person name="Botchkova E.A."/>
            <person name="Litti Y.V."/>
            <person name="Nozhevnikova A.N."/>
        </authorList>
    </citation>
    <scope>NUCLEOTIDE SEQUENCE [LARGE SCALE GENOMIC DNA]</scope>
    <source>
        <strain evidence="4">J2</strain>
    </source>
</reference>
<dbReference type="Gene3D" id="3.10.580.10">
    <property type="entry name" value="CBS-domain"/>
    <property type="match status" value="1"/>
</dbReference>
<feature type="domain" description="CBS" evidence="3">
    <location>
        <begin position="11"/>
        <end position="68"/>
    </location>
</feature>
<dbReference type="PROSITE" id="PS51371">
    <property type="entry name" value="CBS"/>
    <property type="match status" value="2"/>
</dbReference>
<keyword evidence="1 2" id="KW-0129">CBS domain</keyword>
<dbReference type="InterPro" id="IPR000644">
    <property type="entry name" value="CBS_dom"/>
</dbReference>
<dbReference type="SMART" id="SM00116">
    <property type="entry name" value="CBS"/>
    <property type="match status" value="2"/>
</dbReference>
<protein>
    <submittedName>
        <fullName evidence="4">CBS domain-containing protein</fullName>
    </submittedName>
</protein>
<evidence type="ECO:0000313" key="4">
    <source>
        <dbReference type="EMBL" id="TLD40631.1"/>
    </source>
</evidence>